<dbReference type="Pfam" id="PF19572">
    <property type="entry name" value="PorV"/>
    <property type="match status" value="1"/>
</dbReference>
<evidence type="ECO:0000313" key="3">
    <source>
        <dbReference type="Proteomes" id="UP000429232"/>
    </source>
</evidence>
<evidence type="ECO:0000313" key="2">
    <source>
        <dbReference type="EMBL" id="QQL49699.1"/>
    </source>
</evidence>
<dbReference type="SUPFAM" id="SSF56935">
    <property type="entry name" value="Porins"/>
    <property type="match status" value="1"/>
</dbReference>
<dbReference type="AlphaFoldDB" id="A0A6I4HYM9"/>
<dbReference type="InterPro" id="IPR047799">
    <property type="entry name" value="T9SS_OM_PorV"/>
</dbReference>
<dbReference type="Proteomes" id="UP000429232">
    <property type="component" value="Chromosome"/>
</dbReference>
<reference evidence="2 3" key="1">
    <citation type="submission" date="2020-12" db="EMBL/GenBank/DDBJ databases">
        <title>HMF7856_wgs.fasta genome submission.</title>
        <authorList>
            <person name="Kang H."/>
            <person name="Kim H."/>
            <person name="Joh K."/>
        </authorList>
    </citation>
    <scope>NUCLEOTIDE SEQUENCE [LARGE SCALE GENOMIC DNA]</scope>
    <source>
        <strain evidence="2 3">HMF7856</strain>
    </source>
</reference>
<organism evidence="2 3">
    <name type="scientific">Mucilaginibacter ginkgonis</name>
    <dbReference type="NCBI Taxonomy" id="2682091"/>
    <lineage>
        <taxon>Bacteria</taxon>
        <taxon>Pseudomonadati</taxon>
        <taxon>Bacteroidota</taxon>
        <taxon>Sphingobacteriia</taxon>
        <taxon>Sphingobacteriales</taxon>
        <taxon>Sphingobacteriaceae</taxon>
        <taxon>Mucilaginibacter</taxon>
    </lineage>
</organism>
<dbReference type="NCBIfam" id="NF033710">
    <property type="entry name" value="T9SS_OM_PorV"/>
    <property type="match status" value="1"/>
</dbReference>
<proteinExistence type="predicted"/>
<name>A0A6I4HYM9_9SPHI</name>
<sequence length="393" mass="42705">MKKFYRGNFKGLVAAVITAFPFAASAQTTGTTTSGTTPTAIAVGVPILAVTPDSRSGAMGEAGVALSPDVNANFWNPSKLAFLEDNNAVSLSYNPWLRTLVPDISLSFLSFAHKLDERNTLGMSVRYFNLGAIQLTDEFQQDQGTYTPNEFSIDGSFARKFGNNFSLGLTLRYIHSSLYNNSVTGGPQTTPGNDVAADVSLYYRKPGQLFGVPSQFTFGTNISNIGPRISYSSNGPKYFLPTNLKIGAAETLDIDEDNQFTFTFDINKLLVPTPPIRDANGNITSGKNDDRSVVSGIFGSFSDAPGGFSEELKEIAISPGAEYWYNKQFALRAGYFYQNPLKGTGQYLTLGAGFRYNAFNLDFAYIAASQQKSPLASTLRFTLLVNFPSGRNR</sequence>
<keyword evidence="3" id="KW-1185">Reference proteome</keyword>
<dbReference type="EMBL" id="CP066775">
    <property type="protein sequence ID" value="QQL49699.1"/>
    <property type="molecule type" value="Genomic_DNA"/>
</dbReference>
<evidence type="ECO:0000259" key="1">
    <source>
        <dbReference type="Pfam" id="PF19572"/>
    </source>
</evidence>
<gene>
    <name evidence="2" type="primary">porV</name>
    <name evidence="2" type="ORF">GO620_016245</name>
</gene>
<dbReference type="InterPro" id="IPR045741">
    <property type="entry name" value="PorV"/>
</dbReference>
<protein>
    <submittedName>
        <fullName evidence="2">Type IX secretion system outer membrane channel protein PorV</fullName>
    </submittedName>
</protein>
<feature type="domain" description="Type IX secretion system protein PorV" evidence="1">
    <location>
        <begin position="39"/>
        <end position="275"/>
    </location>
</feature>
<dbReference type="NCBIfam" id="NF033709">
    <property type="entry name" value="PorV_fam"/>
    <property type="match status" value="1"/>
</dbReference>
<dbReference type="RefSeq" id="WP_157524879.1">
    <property type="nucleotide sequence ID" value="NZ_CP066775.1"/>
</dbReference>
<dbReference type="Gene3D" id="2.40.160.60">
    <property type="entry name" value="Outer membrane protein transport protein (OMPP1/FadL/TodX)"/>
    <property type="match status" value="1"/>
</dbReference>
<accession>A0A6I4HYM9</accession>
<dbReference type="KEGG" id="mgik:GO620_016245"/>